<organism evidence="3 4">
    <name type="scientific">Naganishia liquefaciens</name>
    <dbReference type="NCBI Taxonomy" id="104408"/>
    <lineage>
        <taxon>Eukaryota</taxon>
        <taxon>Fungi</taxon>
        <taxon>Dikarya</taxon>
        <taxon>Basidiomycota</taxon>
        <taxon>Agaricomycotina</taxon>
        <taxon>Tremellomycetes</taxon>
        <taxon>Filobasidiales</taxon>
        <taxon>Filobasidiaceae</taxon>
        <taxon>Naganishia</taxon>
    </lineage>
</organism>
<comment type="caution">
    <text evidence="3">The sequence shown here is derived from an EMBL/GenBank/DDBJ whole genome shotgun (WGS) entry which is preliminary data.</text>
</comment>
<sequence length="686" mass="76126">MAATHELDELFAYLDQLELDERIEQEKIVVDDLHPAVAEAREAQNDTTVIKSLATSSGKLGNQQDILGQMTSLKNTEPAAQAFEGAPLTPPKLKKIVQFSAVTPMRTPQRKAPKLVFTPLRSVQPASLPSVQSSTEILKITKDGAQVALQSELKGAEVSPAGSSFRRSYVQDSPFAQARAQVESEGISDDLSEASFIIGASTCPSVRSDHSEPTENGQDLSKQAFDLDSPVTSPALPRRRLKKRVVYSSDEESEQSAVPTLSSLQANDVIDVEAIGEGPCTDPDVNQLEPVTQQTRTTRTKGQKKNDVAKFFDIMARSTGKDTEDEDSDDEGSLNDFIVDDDYVEYEDEVSEDGDAYVLTYSPTTPKPRKKAAPIPSIAVDLTETSDEDDTDPIPNVCIAPRPKPRPRNPPTKLQPTETPKKSRTERKSWNDNKQKLAMDIMRELDQLVFEEKLVKKWKVAPVWNNKLLTTAGRAHHKRIKQPDGSYDHEGRIELSEKVIDDEAKLKNTVAHEMCHLATWIITGEMKNPHGAVFKSWGKKVMKARKDIEVTTKHSYEIVYKYEWACVTEGCDAVYRRHSRSIDIETQACGKCRGRLRPLFKTRAGGAGSTPFQDFLKQNMKLAKAAMPKATHGEVMRALSERWKATGGAKTPTEIAQTGEDPIAAQRAHSEYWQVMSLQIRSLSIA</sequence>
<dbReference type="CDD" id="cd00084">
    <property type="entry name" value="HMG-box_SF"/>
    <property type="match status" value="1"/>
</dbReference>
<accession>A0A8H3U0E8</accession>
<reference evidence="3" key="1">
    <citation type="submission" date="2020-07" db="EMBL/GenBank/DDBJ databases">
        <title>Draft Genome Sequence of a Deep-Sea Yeast, Naganishia (Cryptococcus) liquefaciens strain N6.</title>
        <authorList>
            <person name="Han Y.W."/>
            <person name="Kajitani R."/>
            <person name="Morimoto H."/>
            <person name="Parhat M."/>
            <person name="Tsubouchi H."/>
            <person name="Bakenova O."/>
            <person name="Ogata M."/>
            <person name="Argunhan B."/>
            <person name="Aoki R."/>
            <person name="Kajiwara S."/>
            <person name="Itoh T."/>
            <person name="Iwasaki H."/>
        </authorList>
    </citation>
    <scope>NUCLEOTIDE SEQUENCE</scope>
    <source>
        <strain evidence="3">N6</strain>
    </source>
</reference>
<name>A0A8H3U0E8_9TREE</name>
<dbReference type="SMART" id="SM00731">
    <property type="entry name" value="SprT"/>
    <property type="match status" value="1"/>
</dbReference>
<evidence type="ECO:0000313" key="4">
    <source>
        <dbReference type="Proteomes" id="UP000620104"/>
    </source>
</evidence>
<feature type="region of interest" description="Disordered" evidence="1">
    <location>
        <begin position="317"/>
        <end position="337"/>
    </location>
</feature>
<dbReference type="PANTHER" id="PTHR23099">
    <property type="entry name" value="TRANSCRIPTIONAL REGULATOR"/>
    <property type="match status" value="1"/>
</dbReference>
<dbReference type="EMBL" id="BLZA01000058">
    <property type="protein sequence ID" value="GHJ90433.1"/>
    <property type="molecule type" value="Genomic_DNA"/>
</dbReference>
<dbReference type="GO" id="GO:0006950">
    <property type="term" value="P:response to stress"/>
    <property type="evidence" value="ECO:0007669"/>
    <property type="project" value="UniProtKB-ARBA"/>
</dbReference>
<feature type="region of interest" description="Disordered" evidence="1">
    <location>
        <begin position="349"/>
        <end position="430"/>
    </location>
</feature>
<dbReference type="InterPro" id="IPR006640">
    <property type="entry name" value="SprT-like_domain"/>
</dbReference>
<feature type="domain" description="SprT-like" evidence="2">
    <location>
        <begin position="439"/>
        <end position="599"/>
    </location>
</feature>
<feature type="compositionally biased region" description="Low complexity" evidence="1">
    <location>
        <begin position="373"/>
        <end position="383"/>
    </location>
</feature>
<dbReference type="OrthoDB" id="20772at2759"/>
<proteinExistence type="predicted"/>
<dbReference type="Proteomes" id="UP000620104">
    <property type="component" value="Unassembled WGS sequence"/>
</dbReference>
<feature type="region of interest" description="Disordered" evidence="1">
    <location>
        <begin position="203"/>
        <end position="236"/>
    </location>
</feature>
<dbReference type="PANTHER" id="PTHR23099:SF0">
    <property type="entry name" value="GERM CELL NUCLEAR ACIDIC PROTEIN"/>
    <property type="match status" value="1"/>
</dbReference>
<keyword evidence="4" id="KW-1185">Reference proteome</keyword>
<protein>
    <recommendedName>
        <fullName evidence="2">SprT-like domain-containing protein</fullName>
    </recommendedName>
</protein>
<evidence type="ECO:0000313" key="3">
    <source>
        <dbReference type="EMBL" id="GHJ90433.1"/>
    </source>
</evidence>
<dbReference type="Pfam" id="PF10263">
    <property type="entry name" value="SprT-like"/>
    <property type="match status" value="1"/>
</dbReference>
<evidence type="ECO:0000256" key="1">
    <source>
        <dbReference type="SAM" id="MobiDB-lite"/>
    </source>
</evidence>
<dbReference type="AlphaFoldDB" id="A0A8H3U0E8"/>
<feature type="compositionally biased region" description="Basic and acidic residues" evidence="1">
    <location>
        <begin position="419"/>
        <end position="430"/>
    </location>
</feature>
<dbReference type="GO" id="GO:0005634">
    <property type="term" value="C:nucleus"/>
    <property type="evidence" value="ECO:0007669"/>
    <property type="project" value="TreeGrafter"/>
</dbReference>
<gene>
    <name evidence="3" type="ORF">NliqN6_6835</name>
</gene>
<evidence type="ECO:0000259" key="2">
    <source>
        <dbReference type="SMART" id="SM00731"/>
    </source>
</evidence>
<feature type="compositionally biased region" description="Acidic residues" evidence="1">
    <location>
        <begin position="323"/>
        <end position="337"/>
    </location>
</feature>